<reference evidence="3" key="2">
    <citation type="submission" date="2020-04" db="EMBL/GenBank/DDBJ databases">
        <authorList>
            <consortium name="NCBI Genome Project"/>
        </authorList>
    </citation>
    <scope>NUCLEOTIDE SEQUENCE</scope>
    <source>
        <strain evidence="3">CBS 781.70</strain>
    </source>
</reference>
<sequence>MSDSPFLRLPAELRELIYNHVLVFTISHKLRRLFSRGHLSTYLLDASPYSFPVSLLQTCRLIHSEATPILYTRNTFTAHPELLTSLPCLLAPERPIRSPRVTRLIQRWYIGVRLDIDPPYSRDAVSRAFTGVKSLVIEPYQPMFDPVEPRGALRLFEGVRGVRRAKVLMTFGGDGWGKYAEWLEDAIRADVDAEVEEYPEGSDVEED</sequence>
<dbReference type="OrthoDB" id="2951834at2759"/>
<dbReference type="RefSeq" id="XP_033536847.1">
    <property type="nucleotide sequence ID" value="XM_033677422.1"/>
</dbReference>
<dbReference type="InterPro" id="IPR038883">
    <property type="entry name" value="AN11006-like"/>
</dbReference>
<proteinExistence type="predicted"/>
<dbReference type="PANTHER" id="PTHR42085">
    <property type="entry name" value="F-BOX DOMAIN-CONTAINING PROTEIN"/>
    <property type="match status" value="1"/>
</dbReference>
<keyword evidence="2" id="KW-1185">Reference proteome</keyword>
<name>A0A6G1GBA0_9PEZI</name>
<dbReference type="AlphaFoldDB" id="A0A6G1GBA0"/>
<evidence type="ECO:0000313" key="2">
    <source>
        <dbReference type="Proteomes" id="UP000504638"/>
    </source>
</evidence>
<protein>
    <recommendedName>
        <fullName evidence="4">F-box domain-containing protein</fullName>
    </recommendedName>
</protein>
<evidence type="ECO:0000313" key="3">
    <source>
        <dbReference type="RefSeq" id="XP_033536847.1"/>
    </source>
</evidence>
<gene>
    <name evidence="1 3" type="ORF">P152DRAFT_431604</name>
</gene>
<dbReference type="Proteomes" id="UP000504638">
    <property type="component" value="Unplaced"/>
</dbReference>
<dbReference type="GeneID" id="54417992"/>
<dbReference type="EMBL" id="ML975152">
    <property type="protein sequence ID" value="KAF1815216.1"/>
    <property type="molecule type" value="Genomic_DNA"/>
</dbReference>
<dbReference type="PANTHER" id="PTHR42085:SF4">
    <property type="entry name" value="F-BOX DOMAIN-CONTAINING PROTEIN"/>
    <property type="match status" value="1"/>
</dbReference>
<organism evidence="1">
    <name type="scientific">Eremomyces bilateralis CBS 781.70</name>
    <dbReference type="NCBI Taxonomy" id="1392243"/>
    <lineage>
        <taxon>Eukaryota</taxon>
        <taxon>Fungi</taxon>
        <taxon>Dikarya</taxon>
        <taxon>Ascomycota</taxon>
        <taxon>Pezizomycotina</taxon>
        <taxon>Dothideomycetes</taxon>
        <taxon>Dothideomycetes incertae sedis</taxon>
        <taxon>Eremomycetales</taxon>
        <taxon>Eremomycetaceae</taxon>
        <taxon>Eremomyces</taxon>
    </lineage>
</organism>
<evidence type="ECO:0008006" key="4">
    <source>
        <dbReference type="Google" id="ProtNLM"/>
    </source>
</evidence>
<reference evidence="1 3" key="1">
    <citation type="submission" date="2020-01" db="EMBL/GenBank/DDBJ databases">
        <authorList>
            <consortium name="DOE Joint Genome Institute"/>
            <person name="Haridas S."/>
            <person name="Albert R."/>
            <person name="Binder M."/>
            <person name="Bloem J."/>
            <person name="Labutti K."/>
            <person name="Salamov A."/>
            <person name="Andreopoulos B."/>
            <person name="Baker S.E."/>
            <person name="Barry K."/>
            <person name="Bills G."/>
            <person name="Bluhm B.H."/>
            <person name="Cannon C."/>
            <person name="Castanera R."/>
            <person name="Culley D.E."/>
            <person name="Daum C."/>
            <person name="Ezra D."/>
            <person name="Gonzalez J.B."/>
            <person name="Henrissat B."/>
            <person name="Kuo A."/>
            <person name="Liang C."/>
            <person name="Lipzen A."/>
            <person name="Lutzoni F."/>
            <person name="Magnuson J."/>
            <person name="Mondo S."/>
            <person name="Nolan M."/>
            <person name="Ohm R."/>
            <person name="Pangilinan J."/>
            <person name="Park H.-J."/>
            <person name="Ramirez L."/>
            <person name="Alfaro M."/>
            <person name="Sun H."/>
            <person name="Tritt A."/>
            <person name="Yoshinaga Y."/>
            <person name="Zwiers L.-H."/>
            <person name="Turgeon B.G."/>
            <person name="Goodwin S.B."/>
            <person name="Spatafora J.W."/>
            <person name="Crous P.W."/>
            <person name="Grigoriev I.V."/>
        </authorList>
    </citation>
    <scope>NUCLEOTIDE SEQUENCE</scope>
    <source>
        <strain evidence="1 3">CBS 781.70</strain>
    </source>
</reference>
<reference evidence="3" key="3">
    <citation type="submission" date="2025-04" db="UniProtKB">
        <authorList>
            <consortium name="RefSeq"/>
        </authorList>
    </citation>
    <scope>IDENTIFICATION</scope>
    <source>
        <strain evidence="3">CBS 781.70</strain>
    </source>
</reference>
<accession>A0A6G1GBA0</accession>
<evidence type="ECO:0000313" key="1">
    <source>
        <dbReference type="EMBL" id="KAF1815216.1"/>
    </source>
</evidence>